<protein>
    <submittedName>
        <fullName evidence="2">Uncharacterized protein</fullName>
    </submittedName>
</protein>
<name>A0A1G1WH03_9BACT</name>
<dbReference type="EMBL" id="MHCV01000043">
    <property type="protein sequence ID" value="OGY26986.1"/>
    <property type="molecule type" value="Genomic_DNA"/>
</dbReference>
<sequence length="135" mass="15025">MKLHLEDQLVERLRELGNYPEICHAIIDSDLPLSKRISIADAISDNLRVWNLSGWVAFIGLICLVISVVSGILGIKMGLKIELWIGSWILALAAGIFLFIGAFNLGYYSVKRDLLIEDLSLFSVQPGEIEEDPIT</sequence>
<evidence type="ECO:0000256" key="1">
    <source>
        <dbReference type="SAM" id="Phobius"/>
    </source>
</evidence>
<dbReference type="Proteomes" id="UP000177900">
    <property type="component" value="Unassembled WGS sequence"/>
</dbReference>
<comment type="caution">
    <text evidence="2">The sequence shown here is derived from an EMBL/GenBank/DDBJ whole genome shotgun (WGS) entry which is preliminary data.</text>
</comment>
<dbReference type="AlphaFoldDB" id="A0A1G1WH03"/>
<accession>A0A1G1WH03</accession>
<organism evidence="2 3">
    <name type="scientific">Candidatus Woykebacteria bacterium RIFCSPHIGHO2_01_FULL_39_12</name>
    <dbReference type="NCBI Taxonomy" id="1802599"/>
    <lineage>
        <taxon>Bacteria</taxon>
        <taxon>Candidatus Woykeibacteriota</taxon>
    </lineage>
</organism>
<feature type="transmembrane region" description="Helical" evidence="1">
    <location>
        <begin position="87"/>
        <end position="110"/>
    </location>
</feature>
<proteinExistence type="predicted"/>
<feature type="transmembrane region" description="Helical" evidence="1">
    <location>
        <begin position="55"/>
        <end position="75"/>
    </location>
</feature>
<keyword evidence="1" id="KW-0812">Transmembrane</keyword>
<evidence type="ECO:0000313" key="3">
    <source>
        <dbReference type="Proteomes" id="UP000177900"/>
    </source>
</evidence>
<gene>
    <name evidence="2" type="ORF">A2864_00685</name>
</gene>
<evidence type="ECO:0000313" key="2">
    <source>
        <dbReference type="EMBL" id="OGY26986.1"/>
    </source>
</evidence>
<reference evidence="2 3" key="1">
    <citation type="journal article" date="2016" name="Nat. Commun.">
        <title>Thousands of microbial genomes shed light on interconnected biogeochemical processes in an aquifer system.</title>
        <authorList>
            <person name="Anantharaman K."/>
            <person name="Brown C.T."/>
            <person name="Hug L.A."/>
            <person name="Sharon I."/>
            <person name="Castelle C.J."/>
            <person name="Probst A.J."/>
            <person name="Thomas B.C."/>
            <person name="Singh A."/>
            <person name="Wilkins M.J."/>
            <person name="Karaoz U."/>
            <person name="Brodie E.L."/>
            <person name="Williams K.H."/>
            <person name="Hubbard S.S."/>
            <person name="Banfield J.F."/>
        </authorList>
    </citation>
    <scope>NUCLEOTIDE SEQUENCE [LARGE SCALE GENOMIC DNA]</scope>
</reference>
<keyword evidence="1" id="KW-0472">Membrane</keyword>
<keyword evidence="1" id="KW-1133">Transmembrane helix</keyword>